<dbReference type="PROSITE" id="PS51192">
    <property type="entry name" value="HELICASE_ATP_BIND_1"/>
    <property type="match status" value="1"/>
</dbReference>
<feature type="domain" description="Helicase ATP-binding" evidence="4">
    <location>
        <begin position="139"/>
        <end position="291"/>
    </location>
</feature>
<dbReference type="Pfam" id="PF04851">
    <property type="entry name" value="ResIII"/>
    <property type="match status" value="1"/>
</dbReference>
<dbReference type="PANTHER" id="PTHR30580:SF1">
    <property type="entry name" value="COMF OPERON PROTEIN 1"/>
    <property type="match status" value="1"/>
</dbReference>
<dbReference type="InterPro" id="IPR014001">
    <property type="entry name" value="Helicase_ATP-bd"/>
</dbReference>
<dbReference type="SMART" id="SM00487">
    <property type="entry name" value="DEXDc"/>
    <property type="match status" value="1"/>
</dbReference>
<gene>
    <name evidence="6" type="ORF">J2Z81_000728</name>
</gene>
<dbReference type="Pfam" id="PF00271">
    <property type="entry name" value="Helicase_C"/>
    <property type="match status" value="1"/>
</dbReference>
<evidence type="ECO:0000313" key="7">
    <source>
        <dbReference type="Proteomes" id="UP001519294"/>
    </source>
</evidence>
<dbReference type="EMBL" id="JAGIKX010000003">
    <property type="protein sequence ID" value="MBP2256786.1"/>
    <property type="molecule type" value="Genomic_DNA"/>
</dbReference>
<keyword evidence="3" id="KW-0238">DNA-binding</keyword>
<evidence type="ECO:0000259" key="4">
    <source>
        <dbReference type="PROSITE" id="PS51192"/>
    </source>
</evidence>
<dbReference type="SUPFAM" id="SSF52540">
    <property type="entry name" value="P-loop containing nucleoside triphosphate hydrolases"/>
    <property type="match status" value="1"/>
</dbReference>
<evidence type="ECO:0000259" key="5">
    <source>
        <dbReference type="PROSITE" id="PS51194"/>
    </source>
</evidence>
<sequence length="474" mass="54333">MNRNLLVQSQGNLIAELAARFSGKLLLRREIPLDEKLFQRLVNQSYFTPTLSIKRKKFHYICERCGNRKRRLFANIPCNSCKKNHLYCRKCIDMGRVMECEPLYYWTGHEPKWKKYKSPCSWTGTLTPEQKRAANRIVQAVKNDERELLVWAVTGAGKTEMLFPAISHLLALGKRICIATPRTDVVRELIPRMKQAFIHVPIQGLYSGSPDMEGTAQFIIATTHQLLRYQSAFDLIIIDEIDAFPFHSDPSLAFAVHRAKKSASTSIYLTATPRKKQRVRMYSKKLPHIFVPIRFHRTPLPVPRLKMCFQLKKNVKRSLPPPAFIHWLKTRSNPERQILLFVPTILLAQKMDQKLGELLVKEKMIRREGLLETVHAADQDREEKIQLFRSQNIQILITTTILERGVTFPSVDVAVIDAGHTVFDESALVQIAGRAGRSPSDPTGEVIFFHDGKTEAMEHAIEAIVSMNKRGGFR</sequence>
<dbReference type="SMART" id="SM00490">
    <property type="entry name" value="HELICc"/>
    <property type="match status" value="1"/>
</dbReference>
<reference evidence="6 7" key="1">
    <citation type="submission" date="2021-03" db="EMBL/GenBank/DDBJ databases">
        <title>Genomic Encyclopedia of Type Strains, Phase IV (KMG-IV): sequencing the most valuable type-strain genomes for metagenomic binning, comparative biology and taxonomic classification.</title>
        <authorList>
            <person name="Goeker M."/>
        </authorList>
    </citation>
    <scope>NUCLEOTIDE SEQUENCE [LARGE SCALE GENOMIC DNA]</scope>
    <source>
        <strain evidence="6 7">DSM 25790</strain>
    </source>
</reference>
<evidence type="ECO:0000313" key="6">
    <source>
        <dbReference type="EMBL" id="MBP2256786.1"/>
    </source>
</evidence>
<feature type="domain" description="Helicase C-terminal" evidence="5">
    <location>
        <begin position="320"/>
        <end position="474"/>
    </location>
</feature>
<dbReference type="InterPro" id="IPR006935">
    <property type="entry name" value="Helicase/UvrB_N"/>
</dbReference>
<keyword evidence="7" id="KW-1185">Reference proteome</keyword>
<dbReference type="InterPro" id="IPR027417">
    <property type="entry name" value="P-loop_NTPase"/>
</dbReference>
<dbReference type="PANTHER" id="PTHR30580">
    <property type="entry name" value="PRIMOSOMAL PROTEIN N"/>
    <property type="match status" value="1"/>
</dbReference>
<dbReference type="Proteomes" id="UP001519294">
    <property type="component" value="Unassembled WGS sequence"/>
</dbReference>
<proteinExistence type="predicted"/>
<dbReference type="InterPro" id="IPR001650">
    <property type="entry name" value="Helicase_C-like"/>
</dbReference>
<keyword evidence="1" id="KW-0547">Nucleotide-binding</keyword>
<dbReference type="Gene3D" id="3.40.50.300">
    <property type="entry name" value="P-loop containing nucleotide triphosphate hydrolases"/>
    <property type="match status" value="2"/>
</dbReference>
<evidence type="ECO:0000256" key="1">
    <source>
        <dbReference type="ARBA" id="ARBA00022741"/>
    </source>
</evidence>
<accession>A0ABS4S6V2</accession>
<dbReference type="RefSeq" id="WP_226370742.1">
    <property type="nucleotide sequence ID" value="NZ_JAGIKX010000003.1"/>
</dbReference>
<dbReference type="PROSITE" id="PS51194">
    <property type="entry name" value="HELICASE_CTER"/>
    <property type="match status" value="1"/>
</dbReference>
<protein>
    <submittedName>
        <fullName evidence="6">Competence protein ComFA</fullName>
    </submittedName>
</protein>
<evidence type="ECO:0000256" key="2">
    <source>
        <dbReference type="ARBA" id="ARBA00022840"/>
    </source>
</evidence>
<keyword evidence="2" id="KW-0067">ATP-binding</keyword>
<comment type="caution">
    <text evidence="6">The sequence shown here is derived from an EMBL/GenBank/DDBJ whole genome shotgun (WGS) entry which is preliminary data.</text>
</comment>
<name>A0ABS4S6V2_9BACI</name>
<organism evidence="6 7">
    <name type="scientific">Virgibacillus alimentarius</name>
    <dbReference type="NCBI Taxonomy" id="698769"/>
    <lineage>
        <taxon>Bacteria</taxon>
        <taxon>Bacillati</taxon>
        <taxon>Bacillota</taxon>
        <taxon>Bacilli</taxon>
        <taxon>Bacillales</taxon>
        <taxon>Bacillaceae</taxon>
        <taxon>Virgibacillus</taxon>
    </lineage>
</organism>
<evidence type="ECO:0000256" key="3">
    <source>
        <dbReference type="ARBA" id="ARBA00023125"/>
    </source>
</evidence>